<dbReference type="InterPro" id="IPR003154">
    <property type="entry name" value="S1/P1nuclease"/>
</dbReference>
<keyword evidence="3" id="KW-0479">Metal-binding</keyword>
<dbReference type="AlphaFoldDB" id="Q25267"/>
<dbReference type="CDD" id="cd11010">
    <property type="entry name" value="S1-P1_nuclease"/>
    <property type="match status" value="1"/>
</dbReference>
<evidence type="ECO:0000256" key="6">
    <source>
        <dbReference type="ARBA" id="ARBA00023157"/>
    </source>
</evidence>
<keyword evidence="2" id="KW-0540">Nuclease</keyword>
<dbReference type="FunFam" id="1.10.575.10:FF:000003">
    <property type="entry name" value="Single strand-specific nuclease, putative"/>
    <property type="match status" value="1"/>
</dbReference>
<evidence type="ECO:0000256" key="3">
    <source>
        <dbReference type="ARBA" id="ARBA00022723"/>
    </source>
</evidence>
<dbReference type="InterPro" id="IPR008947">
    <property type="entry name" value="PLipase_C/P1_nuclease_dom_sf"/>
</dbReference>
<dbReference type="PANTHER" id="PTHR33146">
    <property type="entry name" value="ENDONUCLEASE 4"/>
    <property type="match status" value="1"/>
</dbReference>
<dbReference type="VEuPathDB" id="TriTrypDB:LdBPK_312380.1"/>
<dbReference type="SUPFAM" id="SSF48537">
    <property type="entry name" value="Phospholipase C/P1 nuclease"/>
    <property type="match status" value="1"/>
</dbReference>
<reference evidence="9" key="1">
    <citation type="journal article" date="1995" name="Mol. Biochem. Parasitol.">
        <title>Isolation and characterization of the gene encoding the surface membrane 3'-nucleotidase/nuclease of Leishmania donovani.</title>
        <authorList>
            <person name="Debrabant A."/>
            <person name="Gottlieb M."/>
            <person name="Dwyer D.M."/>
        </authorList>
    </citation>
    <scope>NUCLEOTIDE SEQUENCE</scope>
    <source>
        <strain evidence="9">1S</strain>
    </source>
</reference>
<dbReference type="GO" id="GO:0003676">
    <property type="term" value="F:nucleic acid binding"/>
    <property type="evidence" value="ECO:0007669"/>
    <property type="project" value="InterPro"/>
</dbReference>
<evidence type="ECO:0000256" key="2">
    <source>
        <dbReference type="ARBA" id="ARBA00022722"/>
    </source>
</evidence>
<dbReference type="VEuPathDB" id="TriTrypDB:LDHU3_31.4250"/>
<feature type="transmembrane region" description="Helical" evidence="8">
    <location>
        <begin position="105"/>
        <end position="127"/>
    </location>
</feature>
<keyword evidence="7" id="KW-0325">Glycoprotein</keyword>
<dbReference type="GO" id="GO:0046872">
    <property type="term" value="F:metal ion binding"/>
    <property type="evidence" value="ECO:0007669"/>
    <property type="project" value="UniProtKB-KW"/>
</dbReference>
<sequence length="477" mass="52193">MAMSQLSSRSTDVSLHPPAHSAYTVRGGPFTSHDVRQDLLALNCLCVASVSLASLLFILSSPHREANLSHYVLYSDSSAPVFLAHTHTHTHSTVHATADMARARFLQLLLVTLTLLSTAALPVSAWWSKGHMSVALIAKRHMGASLVEKAELAAKVLSFSGPYPKSPDMVQTAPWADDIKTIGLKTLSTWHYITTPYYTDEDFTLDVSPVQTVNVASVIPMLQTAIEKPTANSDVIVQSLALLLHFMGDIHQPLHNVNLFSNQYPESDLGGNKQLVVIDSKGTKMLLHAYWDSMAEGKSGEDVPRPLSEADYDDLNNFADYLEATYASTLTDKEKNLVDTTEISKETFDLALKYAYPGADNGATLSNEYKTNAKKISERQVLLAGYRLAKMLNTTLKSVSMDTILQGLKSIQSEVDTENKAEVHNHYDQKGISAAVTAIVAVALFIAGIIIATLVVLALKCYLPKRDRFGSYEHVAL</sequence>
<keyword evidence="8" id="KW-0812">Transmembrane</keyword>
<dbReference type="VEuPathDB" id="TriTrypDB:LdCL_310031900"/>
<dbReference type="Gene3D" id="1.10.575.10">
    <property type="entry name" value="P1 Nuclease"/>
    <property type="match status" value="1"/>
</dbReference>
<proteinExistence type="inferred from homology"/>
<dbReference type="SMR" id="Q25267"/>
<evidence type="ECO:0000256" key="5">
    <source>
        <dbReference type="ARBA" id="ARBA00022801"/>
    </source>
</evidence>
<feature type="transmembrane region" description="Helical" evidence="8">
    <location>
        <begin position="434"/>
        <end position="459"/>
    </location>
</feature>
<dbReference type="EMBL" id="L35078">
    <property type="protein sequence ID" value="AAC41574.1"/>
    <property type="molecule type" value="Genomic_DNA"/>
</dbReference>
<evidence type="ECO:0000256" key="7">
    <source>
        <dbReference type="ARBA" id="ARBA00023180"/>
    </source>
</evidence>
<feature type="transmembrane region" description="Helical" evidence="8">
    <location>
        <begin position="39"/>
        <end position="59"/>
    </location>
</feature>
<keyword evidence="8" id="KW-0472">Membrane</keyword>
<evidence type="ECO:0000256" key="4">
    <source>
        <dbReference type="ARBA" id="ARBA00022759"/>
    </source>
</evidence>
<keyword evidence="5" id="KW-0378">Hydrolase</keyword>
<evidence type="ECO:0000256" key="1">
    <source>
        <dbReference type="ARBA" id="ARBA00009547"/>
    </source>
</evidence>
<dbReference type="Pfam" id="PF02265">
    <property type="entry name" value="S1-P1_nuclease"/>
    <property type="match status" value="1"/>
</dbReference>
<dbReference type="PANTHER" id="PTHR33146:SF10">
    <property type="entry name" value="STRAND-SPECIFIC NUCLEASE, PUTATIVE-RELATED"/>
    <property type="match status" value="1"/>
</dbReference>
<evidence type="ECO:0000313" key="9">
    <source>
        <dbReference type="EMBL" id="AAC41574.1"/>
    </source>
</evidence>
<protein>
    <submittedName>
        <fullName evidence="9">3'-nucleotidase/nuclease</fullName>
    </submittedName>
</protein>
<accession>Q25267</accession>
<keyword evidence="6" id="KW-1015">Disulfide bond</keyword>
<dbReference type="GO" id="GO:0004519">
    <property type="term" value="F:endonuclease activity"/>
    <property type="evidence" value="ECO:0007669"/>
    <property type="project" value="UniProtKB-KW"/>
</dbReference>
<keyword evidence="8" id="KW-1133">Transmembrane helix</keyword>
<name>Q25267_LEIDO</name>
<evidence type="ECO:0000256" key="8">
    <source>
        <dbReference type="SAM" id="Phobius"/>
    </source>
</evidence>
<dbReference type="GO" id="GO:0016788">
    <property type="term" value="F:hydrolase activity, acting on ester bonds"/>
    <property type="evidence" value="ECO:0007669"/>
    <property type="project" value="InterPro"/>
</dbReference>
<comment type="similarity">
    <text evidence="1">Belongs to the nuclease type I family.</text>
</comment>
<dbReference type="GO" id="GO:0006308">
    <property type="term" value="P:DNA catabolic process"/>
    <property type="evidence" value="ECO:0007669"/>
    <property type="project" value="InterPro"/>
</dbReference>
<keyword evidence="4" id="KW-0255">Endonuclease</keyword>
<organism evidence="9">
    <name type="scientific">Leishmania donovani</name>
    <dbReference type="NCBI Taxonomy" id="5661"/>
    <lineage>
        <taxon>Eukaryota</taxon>
        <taxon>Discoba</taxon>
        <taxon>Euglenozoa</taxon>
        <taxon>Kinetoplastea</taxon>
        <taxon>Metakinetoplastina</taxon>
        <taxon>Trypanosomatida</taxon>
        <taxon>Trypanosomatidae</taxon>
        <taxon>Leishmaniinae</taxon>
        <taxon>Leishmania</taxon>
    </lineage>
</organism>